<reference evidence="7" key="1">
    <citation type="submission" date="2017-12" db="EMBL/GenBank/DDBJ databases">
        <title>Draft genome sequence of Telmatospirillum siberiense 26-4b1T, an acidotolerant peatland alphaproteobacterium potentially involved in sulfur cycling.</title>
        <authorList>
            <person name="Hausmann B."/>
            <person name="Pjevac P."/>
            <person name="Schreck K."/>
            <person name="Herbold C.W."/>
            <person name="Daims H."/>
            <person name="Wagner M."/>
            <person name="Pester M."/>
            <person name="Loy A."/>
        </authorList>
    </citation>
    <scope>NUCLEOTIDE SEQUENCE [LARGE SCALE GENOMIC DNA]</scope>
    <source>
        <strain evidence="7">26-4b1</strain>
    </source>
</reference>
<name>A0A2N3Q0U6_9PROT</name>
<evidence type="ECO:0000256" key="1">
    <source>
        <dbReference type="ARBA" id="ARBA00022714"/>
    </source>
</evidence>
<dbReference type="InterPro" id="IPR036922">
    <property type="entry name" value="Rieske_2Fe-2S_sf"/>
</dbReference>
<comment type="caution">
    <text evidence="6">The sequence shown here is derived from an EMBL/GenBank/DDBJ whole genome shotgun (WGS) entry which is preliminary data.</text>
</comment>
<dbReference type="InterPro" id="IPR017941">
    <property type="entry name" value="Rieske_2Fe-2S"/>
</dbReference>
<dbReference type="AlphaFoldDB" id="A0A2N3Q0U6"/>
<evidence type="ECO:0000313" key="7">
    <source>
        <dbReference type="Proteomes" id="UP000233293"/>
    </source>
</evidence>
<dbReference type="RefSeq" id="WP_101248511.1">
    <property type="nucleotide sequence ID" value="NZ_PIUM01000001.1"/>
</dbReference>
<evidence type="ECO:0000313" key="6">
    <source>
        <dbReference type="EMBL" id="PKU26280.1"/>
    </source>
</evidence>
<accession>A0A2N3Q0U6</accession>
<dbReference type="GO" id="GO:0046872">
    <property type="term" value="F:metal ion binding"/>
    <property type="evidence" value="ECO:0007669"/>
    <property type="project" value="UniProtKB-KW"/>
</dbReference>
<keyword evidence="3" id="KW-0408">Iron</keyword>
<dbReference type="OrthoDB" id="7456916at2"/>
<proteinExistence type="predicted"/>
<dbReference type="GO" id="GO:0051537">
    <property type="term" value="F:2 iron, 2 sulfur cluster binding"/>
    <property type="evidence" value="ECO:0007669"/>
    <property type="project" value="UniProtKB-KW"/>
</dbReference>
<dbReference type="Gene3D" id="2.102.10.10">
    <property type="entry name" value="Rieske [2Fe-2S] iron-sulphur domain"/>
    <property type="match status" value="1"/>
</dbReference>
<protein>
    <recommendedName>
        <fullName evidence="5">Rieske domain-containing protein</fullName>
    </recommendedName>
</protein>
<evidence type="ECO:0000259" key="5">
    <source>
        <dbReference type="PROSITE" id="PS51296"/>
    </source>
</evidence>
<dbReference type="Proteomes" id="UP000233293">
    <property type="component" value="Unassembled WGS sequence"/>
</dbReference>
<keyword evidence="4" id="KW-0411">Iron-sulfur</keyword>
<gene>
    <name evidence="6" type="ORF">CWS72_00015</name>
</gene>
<dbReference type="PROSITE" id="PS51296">
    <property type="entry name" value="RIESKE"/>
    <property type="match status" value="1"/>
</dbReference>
<dbReference type="EMBL" id="PIUM01000001">
    <property type="protein sequence ID" value="PKU26280.1"/>
    <property type="molecule type" value="Genomic_DNA"/>
</dbReference>
<evidence type="ECO:0000256" key="2">
    <source>
        <dbReference type="ARBA" id="ARBA00022723"/>
    </source>
</evidence>
<evidence type="ECO:0000256" key="4">
    <source>
        <dbReference type="ARBA" id="ARBA00023014"/>
    </source>
</evidence>
<dbReference type="Pfam" id="PF00355">
    <property type="entry name" value="Rieske"/>
    <property type="match status" value="1"/>
</dbReference>
<evidence type="ECO:0000256" key="3">
    <source>
        <dbReference type="ARBA" id="ARBA00023004"/>
    </source>
</evidence>
<keyword evidence="1" id="KW-0001">2Fe-2S</keyword>
<sequence>MEEEGWLAVEHVRSHLVRGEQRWTGQVVPPGGNAIDILILALRSGLLAVRNRCPHRDVALLLGRLDETAGILECPSHGWELPLAGTELRGAPVIERDGKFFMGPHAFAG</sequence>
<keyword evidence="7" id="KW-1185">Reference proteome</keyword>
<organism evidence="6 7">
    <name type="scientific">Telmatospirillum siberiense</name>
    <dbReference type="NCBI Taxonomy" id="382514"/>
    <lineage>
        <taxon>Bacteria</taxon>
        <taxon>Pseudomonadati</taxon>
        <taxon>Pseudomonadota</taxon>
        <taxon>Alphaproteobacteria</taxon>
        <taxon>Rhodospirillales</taxon>
        <taxon>Rhodospirillaceae</taxon>
        <taxon>Telmatospirillum</taxon>
    </lineage>
</organism>
<feature type="domain" description="Rieske" evidence="5">
    <location>
        <begin position="14"/>
        <end position="102"/>
    </location>
</feature>
<dbReference type="SUPFAM" id="SSF50022">
    <property type="entry name" value="ISP domain"/>
    <property type="match status" value="1"/>
</dbReference>
<keyword evidence="2" id="KW-0479">Metal-binding</keyword>